<dbReference type="Pfam" id="PF04255">
    <property type="entry name" value="DUF433"/>
    <property type="match status" value="1"/>
</dbReference>
<comment type="caution">
    <text evidence="1">The sequence shown here is derived from an EMBL/GenBank/DDBJ whole genome shotgun (WGS) entry which is preliminary data.</text>
</comment>
<proteinExistence type="predicted"/>
<dbReference type="EMBL" id="JAAGOB010000007">
    <property type="protein sequence ID" value="NED96429.1"/>
    <property type="molecule type" value="Genomic_DNA"/>
</dbReference>
<dbReference type="Proteomes" id="UP000469185">
    <property type="component" value="Unassembled WGS sequence"/>
</dbReference>
<name>A0A6N9YNM0_9ACTN</name>
<dbReference type="Gene3D" id="1.10.10.10">
    <property type="entry name" value="Winged helix-like DNA-binding domain superfamily/Winged helix DNA-binding domain"/>
    <property type="match status" value="1"/>
</dbReference>
<evidence type="ECO:0000313" key="2">
    <source>
        <dbReference type="Proteomes" id="UP000469185"/>
    </source>
</evidence>
<dbReference type="SUPFAM" id="SSF46689">
    <property type="entry name" value="Homeodomain-like"/>
    <property type="match status" value="1"/>
</dbReference>
<evidence type="ECO:0000313" key="1">
    <source>
        <dbReference type="EMBL" id="NED96429.1"/>
    </source>
</evidence>
<protein>
    <submittedName>
        <fullName evidence="1">DUF433 domain-containing protein</fullName>
    </submittedName>
</protein>
<dbReference type="InterPro" id="IPR007367">
    <property type="entry name" value="DUF433"/>
</dbReference>
<keyword evidence="2" id="KW-1185">Reference proteome</keyword>
<dbReference type="RefSeq" id="WP_163819218.1">
    <property type="nucleotide sequence ID" value="NZ_JAAGOB010000007.1"/>
</dbReference>
<reference evidence="1 2" key="1">
    <citation type="submission" date="2020-02" db="EMBL/GenBank/DDBJ databases">
        <authorList>
            <person name="Li X.-J."/>
            <person name="Feng X.-M."/>
        </authorList>
    </citation>
    <scope>NUCLEOTIDE SEQUENCE [LARGE SCALE GENOMIC DNA]</scope>
    <source>
        <strain evidence="1 2">CGMCC 4.7225</strain>
    </source>
</reference>
<dbReference type="InterPro" id="IPR036388">
    <property type="entry name" value="WH-like_DNA-bd_sf"/>
</dbReference>
<accession>A0A6N9YNM0</accession>
<dbReference type="AlphaFoldDB" id="A0A6N9YNM0"/>
<gene>
    <name evidence="1" type="ORF">G1H11_14055</name>
</gene>
<sequence length="204" mass="23357">MAFPQRLASVLTGATYAQLNRWRDKGLVIPEVRPYRPPLYSFRDLILLRSLVRLRASTSMQKVSKAFRNLDLVDLTEHPSEYKFGTDGKTVYAGLNTGEAIDLTNKVGQIDFFTFEQLIERFKNFRDEEVVNFRHPSKHVEVKLQRMGGWPTISGTRVPYDTIADLVDYRTVFPKDVPHFYPTVSAEAAEDAVRFQQRVEAVAG</sequence>
<organism evidence="1 2">
    <name type="scientific">Phytoactinopolyspora alkaliphila</name>
    <dbReference type="NCBI Taxonomy" id="1783498"/>
    <lineage>
        <taxon>Bacteria</taxon>
        <taxon>Bacillati</taxon>
        <taxon>Actinomycetota</taxon>
        <taxon>Actinomycetes</taxon>
        <taxon>Jiangellales</taxon>
        <taxon>Jiangellaceae</taxon>
        <taxon>Phytoactinopolyspora</taxon>
    </lineage>
</organism>
<dbReference type="InterPro" id="IPR009057">
    <property type="entry name" value="Homeodomain-like_sf"/>
</dbReference>